<dbReference type="AlphaFoldDB" id="A0A0A1UF22"/>
<evidence type="ECO:0000256" key="1">
    <source>
        <dbReference type="SAM" id="Phobius"/>
    </source>
</evidence>
<evidence type="ECO:0000313" key="3">
    <source>
        <dbReference type="Proteomes" id="UP000014680"/>
    </source>
</evidence>
<sequence length="153" mass="17471">MDTETKANSTETFRYDWNFGVVRITKSVRVTVTIILWIITFLLSLTSFILSLTIENMWVIYVLYITALIPSFLSYIFVYGCNPKVCCISPHAGFAIAFHVICIVCVTFTLIIIGVPQPTTVVIIIQSLYIFSETIHLPFIKPHADRFLSWLLN</sequence>
<keyword evidence="3" id="KW-1185">Reference proteome</keyword>
<keyword evidence="1" id="KW-1133">Transmembrane helix</keyword>
<feature type="transmembrane region" description="Helical" evidence="1">
    <location>
        <begin position="58"/>
        <end position="80"/>
    </location>
</feature>
<dbReference type="EMBL" id="KB206168">
    <property type="protein sequence ID" value="ELP95190.1"/>
    <property type="molecule type" value="Genomic_DNA"/>
</dbReference>
<protein>
    <submittedName>
        <fullName evidence="2">Uncharacterized protein</fullName>
    </submittedName>
</protein>
<keyword evidence="1" id="KW-0472">Membrane</keyword>
<keyword evidence="1" id="KW-0812">Transmembrane</keyword>
<feature type="transmembrane region" description="Helical" evidence="1">
    <location>
        <begin position="121"/>
        <end position="140"/>
    </location>
</feature>
<gene>
    <name evidence="2" type="ORF">EIN_429660</name>
</gene>
<feature type="transmembrane region" description="Helical" evidence="1">
    <location>
        <begin position="30"/>
        <end position="52"/>
    </location>
</feature>
<dbReference type="VEuPathDB" id="AmoebaDB:EIN_429660"/>
<dbReference type="OrthoDB" id="29344at2759"/>
<dbReference type="KEGG" id="eiv:EIN_429660"/>
<accession>A0A0A1UF22</accession>
<name>A0A0A1UF22_ENTIV</name>
<dbReference type="GeneID" id="14894105"/>
<proteinExistence type="predicted"/>
<dbReference type="Proteomes" id="UP000014680">
    <property type="component" value="Unassembled WGS sequence"/>
</dbReference>
<organism evidence="2 3">
    <name type="scientific">Entamoeba invadens IP1</name>
    <dbReference type="NCBI Taxonomy" id="370355"/>
    <lineage>
        <taxon>Eukaryota</taxon>
        <taxon>Amoebozoa</taxon>
        <taxon>Evosea</taxon>
        <taxon>Archamoebae</taxon>
        <taxon>Mastigamoebida</taxon>
        <taxon>Entamoebidae</taxon>
        <taxon>Entamoeba</taxon>
    </lineage>
</organism>
<dbReference type="RefSeq" id="XP_004261961.1">
    <property type="nucleotide sequence ID" value="XM_004261913.1"/>
</dbReference>
<evidence type="ECO:0000313" key="2">
    <source>
        <dbReference type="EMBL" id="ELP95190.1"/>
    </source>
</evidence>
<reference evidence="2 3" key="1">
    <citation type="submission" date="2012-10" db="EMBL/GenBank/DDBJ databases">
        <authorList>
            <person name="Zafar N."/>
            <person name="Inman J."/>
            <person name="Hall N."/>
            <person name="Lorenzi H."/>
            <person name="Caler E."/>
        </authorList>
    </citation>
    <scope>NUCLEOTIDE SEQUENCE [LARGE SCALE GENOMIC DNA]</scope>
    <source>
        <strain evidence="2 3">IP1</strain>
    </source>
</reference>
<dbReference type="OMA" id="VTIILWI"/>
<feature type="transmembrane region" description="Helical" evidence="1">
    <location>
        <begin position="92"/>
        <end position="115"/>
    </location>
</feature>